<dbReference type="SUPFAM" id="SSF48498">
    <property type="entry name" value="Tetracyclin repressor-like, C-terminal domain"/>
    <property type="match status" value="1"/>
</dbReference>
<dbReference type="InterPro" id="IPR050109">
    <property type="entry name" value="HTH-type_TetR-like_transc_reg"/>
</dbReference>
<dbReference type="GO" id="GO:0000976">
    <property type="term" value="F:transcription cis-regulatory region binding"/>
    <property type="evidence" value="ECO:0007669"/>
    <property type="project" value="TreeGrafter"/>
</dbReference>
<dbReference type="Gene3D" id="1.10.357.10">
    <property type="entry name" value="Tetracycline Repressor, domain 2"/>
    <property type="match status" value="1"/>
</dbReference>
<dbReference type="InterPro" id="IPR001647">
    <property type="entry name" value="HTH_TetR"/>
</dbReference>
<reference evidence="2 3" key="1">
    <citation type="submission" date="2017-11" db="EMBL/GenBank/DDBJ databases">
        <title>Complete genome sequence of Streptomyces lavendulae subsp. lavendulae CCM 3239 (formerly 'Streptomyces aureofaciens CCM 3239'), the producer of the angucycline-type antibiotic auricin.</title>
        <authorList>
            <person name="Busche T."/>
            <person name="Novakova R."/>
            <person name="Al'Dilaimi A."/>
            <person name="Homerova D."/>
            <person name="Feckova L."/>
            <person name="Rezuchova B."/>
            <person name="Mingyar E."/>
            <person name="Csolleiova D."/>
            <person name="Bekeova C."/>
            <person name="Winkler A."/>
            <person name="Sevcikova B."/>
            <person name="Kalinowski J."/>
            <person name="Kormanec J."/>
            <person name="Ruckert C."/>
        </authorList>
    </citation>
    <scope>NUCLEOTIDE SEQUENCE [LARGE SCALE GENOMIC DNA]</scope>
    <source>
        <strain evidence="2 3">CCM 3239</strain>
    </source>
</reference>
<keyword evidence="3" id="KW-1185">Reference proteome</keyword>
<dbReference type="InterPro" id="IPR041583">
    <property type="entry name" value="TetR_C_31"/>
</dbReference>
<dbReference type="AlphaFoldDB" id="A0A2K8PEY0"/>
<dbReference type="InterPro" id="IPR036271">
    <property type="entry name" value="Tet_transcr_reg_TetR-rel_C_sf"/>
</dbReference>
<evidence type="ECO:0000313" key="3">
    <source>
        <dbReference type="Proteomes" id="UP000231791"/>
    </source>
</evidence>
<dbReference type="Pfam" id="PF00440">
    <property type="entry name" value="TetR_N"/>
    <property type="match status" value="1"/>
</dbReference>
<dbReference type="SUPFAM" id="SSF46689">
    <property type="entry name" value="Homeodomain-like"/>
    <property type="match status" value="1"/>
</dbReference>
<evidence type="ECO:0000256" key="1">
    <source>
        <dbReference type="ARBA" id="ARBA00023125"/>
    </source>
</evidence>
<dbReference type="EMBL" id="CP024985">
    <property type="protein sequence ID" value="ATZ24293.1"/>
    <property type="molecule type" value="Genomic_DNA"/>
</dbReference>
<protein>
    <submittedName>
        <fullName evidence="2">HTH-type transcriptional repressor AcnR</fullName>
    </submittedName>
</protein>
<sequence>MYIRHKRLSMTDVWNLCLGRLSCYRDAMGHREDLLEGAKKCLAEKGFVRTTARDIVNASGTNLASIGYHYGSKDALLTQAFIALMEEWGEGFGGSMGGADGSLERMRGLWEGVVDRQEETAPVWAASLEIALGRGQHPELRAMLGASQREGRRGLISMLTGTPEDEVTEHDERTRGTVYQALLNGLMIQWLFDPASAATAEEFTEGLRRVAETVTAAAQADKA</sequence>
<dbReference type="PANTHER" id="PTHR30055">
    <property type="entry name" value="HTH-TYPE TRANSCRIPTIONAL REGULATOR RUTR"/>
    <property type="match status" value="1"/>
</dbReference>
<dbReference type="PRINTS" id="PR00455">
    <property type="entry name" value="HTHTETR"/>
</dbReference>
<name>A0A2K8PEY0_STRLA</name>
<dbReference type="PROSITE" id="PS50977">
    <property type="entry name" value="HTH_TETR_2"/>
    <property type="match status" value="1"/>
</dbReference>
<accession>A0A2K8PEY0</accession>
<evidence type="ECO:0000313" key="2">
    <source>
        <dbReference type="EMBL" id="ATZ24293.1"/>
    </source>
</evidence>
<dbReference type="PANTHER" id="PTHR30055:SF219">
    <property type="entry name" value="TRANSCRIPTIONAL REGULATORY PROTEIN"/>
    <property type="match status" value="1"/>
</dbReference>
<organism evidence="2 3">
    <name type="scientific">Streptomyces lavendulae subsp. lavendulae</name>
    <dbReference type="NCBI Taxonomy" id="58340"/>
    <lineage>
        <taxon>Bacteria</taxon>
        <taxon>Bacillati</taxon>
        <taxon>Actinomycetota</taxon>
        <taxon>Actinomycetes</taxon>
        <taxon>Kitasatosporales</taxon>
        <taxon>Streptomycetaceae</taxon>
        <taxon>Streptomyces</taxon>
    </lineage>
</organism>
<keyword evidence="1" id="KW-0238">DNA-binding</keyword>
<dbReference type="Proteomes" id="UP000231791">
    <property type="component" value="Chromosome"/>
</dbReference>
<dbReference type="GO" id="GO:0003700">
    <property type="term" value="F:DNA-binding transcription factor activity"/>
    <property type="evidence" value="ECO:0007669"/>
    <property type="project" value="TreeGrafter"/>
</dbReference>
<dbReference type="KEGG" id="slx:SLAV_12170"/>
<proteinExistence type="predicted"/>
<dbReference type="Pfam" id="PF17940">
    <property type="entry name" value="TetR_C_31"/>
    <property type="match status" value="1"/>
</dbReference>
<dbReference type="InterPro" id="IPR009057">
    <property type="entry name" value="Homeodomain-like_sf"/>
</dbReference>
<gene>
    <name evidence="2" type="primary">acnR2</name>
    <name evidence="2" type="ORF">SLAV_12170</name>
</gene>